<comment type="caution">
    <text evidence="5">Lacks conserved residue(s) required for the propagation of feature annotation.</text>
</comment>
<name>A0A1G5XGZ4_9HYPH</name>
<dbReference type="EC" id="2.5.1.129" evidence="5"/>
<dbReference type="Proteomes" id="UP000198588">
    <property type="component" value="Unassembled WGS sequence"/>
</dbReference>
<feature type="domain" description="Flavoprotein" evidence="6">
    <location>
        <begin position="17"/>
        <end position="178"/>
    </location>
</feature>
<feature type="binding site" evidence="5">
    <location>
        <position position="184"/>
    </location>
    <ligand>
        <name>dimethylallyl phosphate</name>
        <dbReference type="ChEBI" id="CHEBI:88052"/>
    </ligand>
</feature>
<dbReference type="NCBIfam" id="TIGR00421">
    <property type="entry name" value="ubiX_pad"/>
    <property type="match status" value="1"/>
</dbReference>
<evidence type="ECO:0000259" key="6">
    <source>
        <dbReference type="Pfam" id="PF02441"/>
    </source>
</evidence>
<dbReference type="EMBL" id="FMXM01000006">
    <property type="protein sequence ID" value="SDA69701.1"/>
    <property type="molecule type" value="Genomic_DNA"/>
</dbReference>
<protein>
    <recommendedName>
        <fullName evidence="5">Flavin prenyltransferase UbiX</fullName>
        <ecNumber evidence="5">2.5.1.129</ecNumber>
    </recommendedName>
</protein>
<reference evidence="7 8" key="1">
    <citation type="submission" date="2016-10" db="EMBL/GenBank/DDBJ databases">
        <authorList>
            <person name="de Groot N.N."/>
        </authorList>
    </citation>
    <scope>NUCLEOTIDE SEQUENCE [LARGE SCALE GENOMIC DNA]</scope>
    <source>
        <strain evidence="7 8">CGMCC 1.12097</strain>
    </source>
</reference>
<dbReference type="InterPro" id="IPR004507">
    <property type="entry name" value="UbiX-like"/>
</dbReference>
<dbReference type="STRING" id="1165689.SAMN02927914_02247"/>
<keyword evidence="3 5" id="KW-0288">FMN</keyword>
<evidence type="ECO:0000256" key="3">
    <source>
        <dbReference type="ARBA" id="ARBA00022643"/>
    </source>
</evidence>
<dbReference type="PANTHER" id="PTHR43374:SF1">
    <property type="entry name" value="FLAVIN PRENYLTRANSFERASE PAD1, MITOCHONDRIAL"/>
    <property type="match status" value="1"/>
</dbReference>
<evidence type="ECO:0000256" key="2">
    <source>
        <dbReference type="ARBA" id="ARBA00022630"/>
    </source>
</evidence>
<dbReference type="Gene3D" id="3.40.50.1950">
    <property type="entry name" value="Flavin prenyltransferase-like"/>
    <property type="match status" value="1"/>
</dbReference>
<feature type="binding site" evidence="5">
    <location>
        <position position="51"/>
    </location>
    <ligand>
        <name>FMN</name>
        <dbReference type="ChEBI" id="CHEBI:58210"/>
    </ligand>
</feature>
<gene>
    <name evidence="5" type="primary">ubiX</name>
    <name evidence="7" type="ORF">SAMN02927914_02247</name>
</gene>
<feature type="binding site" evidence="5">
    <location>
        <position position="168"/>
    </location>
    <ligand>
        <name>dimethylallyl phosphate</name>
        <dbReference type="ChEBI" id="CHEBI:88052"/>
    </ligand>
</feature>
<dbReference type="InterPro" id="IPR003382">
    <property type="entry name" value="Flavoprotein"/>
</dbReference>
<feature type="binding site" evidence="5">
    <location>
        <begin position="103"/>
        <end position="106"/>
    </location>
    <ligand>
        <name>FMN</name>
        <dbReference type="ChEBI" id="CHEBI:58210"/>
    </ligand>
</feature>
<accession>A0A1G5XGZ4</accession>
<comment type="catalytic activity">
    <reaction evidence="5">
        <text>dimethylallyl phosphate + FMNH2 = prenylated FMNH2 + phosphate</text>
        <dbReference type="Rhea" id="RHEA:37743"/>
        <dbReference type="ChEBI" id="CHEBI:43474"/>
        <dbReference type="ChEBI" id="CHEBI:57618"/>
        <dbReference type="ChEBI" id="CHEBI:87467"/>
        <dbReference type="ChEBI" id="CHEBI:88052"/>
        <dbReference type="EC" id="2.5.1.129"/>
    </reaction>
</comment>
<feature type="binding site" evidence="5">
    <location>
        <position position="138"/>
    </location>
    <ligand>
        <name>FMN</name>
        <dbReference type="ChEBI" id="CHEBI:58210"/>
    </ligand>
</feature>
<dbReference type="Pfam" id="PF02441">
    <property type="entry name" value="Flavoprotein"/>
    <property type="match status" value="1"/>
</dbReference>
<dbReference type="InterPro" id="IPR036551">
    <property type="entry name" value="Flavin_trans-like"/>
</dbReference>
<evidence type="ECO:0000256" key="4">
    <source>
        <dbReference type="ARBA" id="ARBA00022679"/>
    </source>
</evidence>
<evidence type="ECO:0000313" key="7">
    <source>
        <dbReference type="EMBL" id="SDA69701.1"/>
    </source>
</evidence>
<organism evidence="7 8">
    <name type="scientific">Mesorhizobium qingshengii</name>
    <dbReference type="NCBI Taxonomy" id="1165689"/>
    <lineage>
        <taxon>Bacteria</taxon>
        <taxon>Pseudomonadati</taxon>
        <taxon>Pseudomonadota</taxon>
        <taxon>Alphaproteobacteria</taxon>
        <taxon>Hyphomicrobiales</taxon>
        <taxon>Phyllobacteriaceae</taxon>
        <taxon>Mesorhizobium</taxon>
    </lineage>
</organism>
<evidence type="ECO:0000256" key="1">
    <source>
        <dbReference type="ARBA" id="ARBA00022602"/>
    </source>
</evidence>
<dbReference type="GO" id="GO:0106141">
    <property type="term" value="F:flavin prenyltransferase activity"/>
    <property type="evidence" value="ECO:0007669"/>
    <property type="project" value="UniProtKB-EC"/>
</dbReference>
<feature type="binding site" evidence="5">
    <location>
        <begin position="25"/>
        <end position="27"/>
    </location>
    <ligand>
        <name>FMN</name>
        <dbReference type="ChEBI" id="CHEBI:58210"/>
    </ligand>
</feature>
<keyword evidence="4 5" id="KW-0808">Transferase</keyword>
<evidence type="ECO:0000313" key="8">
    <source>
        <dbReference type="Proteomes" id="UP000198588"/>
    </source>
</evidence>
<keyword evidence="2 5" id="KW-0285">Flavoprotein</keyword>
<dbReference type="SUPFAM" id="SSF52507">
    <property type="entry name" value="Homo-oligomeric flavin-containing Cys decarboxylases, HFCD"/>
    <property type="match status" value="1"/>
</dbReference>
<proteinExistence type="inferred from homology"/>
<dbReference type="NCBIfam" id="NF004685">
    <property type="entry name" value="PRK06029.1"/>
    <property type="match status" value="1"/>
</dbReference>
<dbReference type="GO" id="GO:0016831">
    <property type="term" value="F:carboxy-lyase activity"/>
    <property type="evidence" value="ECO:0007669"/>
    <property type="project" value="TreeGrafter"/>
</dbReference>
<keyword evidence="1 5" id="KW-0637">Prenyltransferase</keyword>
<sequence>MERAFFADDRSGARMTKRLIVGVTGASGSVLALETIRQLVRAGVETHLVVSKGARWTVAHELGVDGLAQLTSVANHAYSYQDLAAPIASGSFRTDGMIVVPCSMRTLAAMAHGLGDNLLTRAADVVLKEKRRLVIVPREAPLHEGHLDAMLRLARMGAIIAPPVPPFYVKLASIEEMVVEMAARLVGWAGVDPGDKLTRWGEDKVSVG</sequence>
<dbReference type="HAMAP" id="MF_01984">
    <property type="entry name" value="ubiX_pad"/>
    <property type="match status" value="1"/>
</dbReference>
<evidence type="ECO:0000256" key="5">
    <source>
        <dbReference type="HAMAP-Rule" id="MF_01984"/>
    </source>
</evidence>
<comment type="similarity">
    <text evidence="5">Belongs to the UbiX/PAD1 family.</text>
</comment>
<comment type="function">
    <text evidence="5">Flavin prenyltransferase that catalyzes the synthesis of the prenylated FMN cofactor (prenyl-FMN) for 4-hydroxy-3-polyprenylbenzoic acid decarboxylase UbiD. The prenyltransferase is metal-independent and links a dimethylallyl moiety from dimethylallyl monophosphate (DMAP) to the flavin N5 and C6 atoms of FMN.</text>
</comment>
<dbReference type="AlphaFoldDB" id="A0A1G5XGZ4"/>
<dbReference type="PANTHER" id="PTHR43374">
    <property type="entry name" value="FLAVIN PRENYLTRANSFERASE"/>
    <property type="match status" value="1"/>
</dbReference>